<keyword evidence="1 2" id="KW-0175">Coiled coil</keyword>
<dbReference type="InterPro" id="IPR022549">
    <property type="entry name" value="DUF3627"/>
</dbReference>
<evidence type="ECO:0000256" key="1">
    <source>
        <dbReference type="ARBA" id="ARBA00023054"/>
    </source>
</evidence>
<evidence type="ECO:0000313" key="6">
    <source>
        <dbReference type="Proteomes" id="UP000136450"/>
    </source>
</evidence>
<dbReference type="InterPro" id="IPR018879">
    <property type="entry name" value="MSV199_dom"/>
</dbReference>
<dbReference type="KEGG" id="vg:18501336"/>
<dbReference type="Proteomes" id="UP000136450">
    <property type="component" value="Segment"/>
</dbReference>
<organism evidence="5 6">
    <name type="scientific">Invertebrate iridescent virus 30</name>
    <dbReference type="NCBI Taxonomy" id="345585"/>
    <lineage>
        <taxon>Viruses</taxon>
        <taxon>Varidnaviria</taxon>
        <taxon>Bamfordvirae</taxon>
        <taxon>Nucleocytoviricota</taxon>
        <taxon>Megaviricetes</taxon>
        <taxon>Pimascovirales</taxon>
        <taxon>Pimascovirales incertae sedis</taxon>
        <taxon>Iridoviridae</taxon>
        <taxon>Betairidovirinae</taxon>
        <taxon>Chloriridovirus</taxon>
        <taxon>Chloriridovirus simulium1</taxon>
        <taxon>Invertebrate iridescent virus 22</taxon>
    </lineage>
</organism>
<evidence type="ECO:0000259" key="4">
    <source>
        <dbReference type="Pfam" id="PF12299"/>
    </source>
</evidence>
<feature type="domain" description="DUF3627" evidence="4">
    <location>
        <begin position="313"/>
        <end position="401"/>
    </location>
</feature>
<dbReference type="InterPro" id="IPR009057">
    <property type="entry name" value="Homeodomain-like_sf"/>
</dbReference>
<proteinExistence type="predicted"/>
<dbReference type="Pfam" id="PF12299">
    <property type="entry name" value="DUF3627"/>
    <property type="match status" value="1"/>
</dbReference>
<dbReference type="SUPFAM" id="SSF46689">
    <property type="entry name" value="Homeodomain-like"/>
    <property type="match status" value="1"/>
</dbReference>
<feature type="domain" description="MSV199" evidence="3">
    <location>
        <begin position="117"/>
        <end position="248"/>
    </location>
</feature>
<protein>
    <submittedName>
        <fullName evidence="5">Uncharacterized protein</fullName>
    </submittedName>
</protein>
<sequence length="434" mass="51349">MQGSYKNKLTLEQRNTIVQMFNDGVPVFTLSKQFEVSRPTVYNILEKAGNMNHKKIEFYIPKSNKNKEEMKPISEKIILSDTNTPFKTNFLGVTIDPENGSSNPKIRKALNASTQLLDIIEFVKVTKFKLNMTMFDYFWQVVVGNTRVHLVSRVLEWFGYEGEIKEQRKNFIRMLKRNGIEYHELTQKDKEIEMYPTIQEELQLLPKNVTNSKFLLMEPDDIKMAIMQLKTKNGHIIRQYYIDLEKLLKMYTEYTLYFNHREATRQITDLQQTMRELRESNQRQEQYMRSLGISLETVKDQNEELLGDNKEIKRKLGIAVKDRAPLPVNKDKQERFVLLKRNDDEYYPYYTIRAQEGYTERRIKTQKVLFPNLEILLDFKANPNSKTLYTRIKEKLKDSGVLFEGNNIEIEGSEVTEKELIDEMKVINDSKRNL</sequence>
<name>W8W1T9_9VIRU</name>
<gene>
    <name evidence="5" type="primary">142L</name>
    <name evidence="5" type="ORF">IIV30_142L</name>
</gene>
<dbReference type="RefSeq" id="YP_009010436.1">
    <property type="nucleotide sequence ID" value="NC_023611.1"/>
</dbReference>
<feature type="coiled-coil region" evidence="2">
    <location>
        <begin position="260"/>
        <end position="315"/>
    </location>
</feature>
<dbReference type="GeneID" id="18501336"/>
<reference evidence="5 6" key="1">
    <citation type="submission" date="2013-03" db="EMBL/GenBank/DDBJ databases">
        <title>Genomic and evolutionary features of invertebrate iridoviruse.</title>
        <authorList>
            <person name="Piegu B."/>
            <person name="Guizard S."/>
            <person name="Bideshi D."/>
            <person name="Spears T."/>
            <person name="Federici B."/>
            <person name="Bigot Y."/>
        </authorList>
    </citation>
    <scope>NUCLEOTIDE SEQUENCE [LARGE SCALE GENOMIC DNA]</scope>
</reference>
<dbReference type="Gene3D" id="1.10.10.60">
    <property type="entry name" value="Homeodomain-like"/>
    <property type="match status" value="1"/>
</dbReference>
<dbReference type="OrthoDB" id="13638at10239"/>
<evidence type="ECO:0000259" key="3">
    <source>
        <dbReference type="Pfam" id="PF10553"/>
    </source>
</evidence>
<accession>W8W1T9</accession>
<dbReference type="Pfam" id="PF10553">
    <property type="entry name" value="MSV199"/>
    <property type="match status" value="1"/>
</dbReference>
<dbReference type="EMBL" id="HF920636">
    <property type="protein sequence ID" value="CCV02337.1"/>
    <property type="molecule type" value="Genomic_DNA"/>
</dbReference>
<evidence type="ECO:0000256" key="2">
    <source>
        <dbReference type="SAM" id="Coils"/>
    </source>
</evidence>
<evidence type="ECO:0000313" key="5">
    <source>
        <dbReference type="EMBL" id="CCV02337.1"/>
    </source>
</evidence>